<keyword evidence="5" id="KW-1185">Reference proteome</keyword>
<dbReference type="PANTHER" id="PTHR43420:SF12">
    <property type="entry name" value="N-ACETYLTRANSFERASE DOMAIN-CONTAINING PROTEIN"/>
    <property type="match status" value="1"/>
</dbReference>
<comment type="caution">
    <text evidence="4">The sequence shown here is derived from an EMBL/GenBank/DDBJ whole genome shotgun (WGS) entry which is preliminary data.</text>
</comment>
<dbReference type="InterPro" id="IPR050680">
    <property type="entry name" value="YpeA/RimI_acetyltransf"/>
</dbReference>
<evidence type="ECO:0000313" key="5">
    <source>
        <dbReference type="Proteomes" id="UP001519344"/>
    </source>
</evidence>
<dbReference type="InterPro" id="IPR016181">
    <property type="entry name" value="Acyl_CoA_acyltransferase"/>
</dbReference>
<reference evidence="4 5" key="1">
    <citation type="submission" date="2021-03" db="EMBL/GenBank/DDBJ databases">
        <title>Genomic Encyclopedia of Type Strains, Phase IV (KMG-IV): sequencing the most valuable type-strain genomes for metagenomic binning, comparative biology and taxonomic classification.</title>
        <authorList>
            <person name="Goeker M."/>
        </authorList>
    </citation>
    <scope>NUCLEOTIDE SEQUENCE [LARGE SCALE GENOMIC DNA]</scope>
    <source>
        <strain evidence="4 5">DSM 24950</strain>
    </source>
</reference>
<organism evidence="4 5">
    <name type="scientific">Paenibacillus aceris</name>
    <dbReference type="NCBI Taxonomy" id="869555"/>
    <lineage>
        <taxon>Bacteria</taxon>
        <taxon>Bacillati</taxon>
        <taxon>Bacillota</taxon>
        <taxon>Bacilli</taxon>
        <taxon>Bacillales</taxon>
        <taxon>Paenibacillaceae</taxon>
        <taxon>Paenibacillus</taxon>
    </lineage>
</organism>
<dbReference type="CDD" id="cd04301">
    <property type="entry name" value="NAT_SF"/>
    <property type="match status" value="1"/>
</dbReference>
<dbReference type="Gene3D" id="3.40.630.30">
    <property type="match status" value="1"/>
</dbReference>
<dbReference type="InterPro" id="IPR000182">
    <property type="entry name" value="GNAT_dom"/>
</dbReference>
<dbReference type="Proteomes" id="UP001519344">
    <property type="component" value="Unassembled WGS sequence"/>
</dbReference>
<dbReference type="InterPro" id="IPR056935">
    <property type="entry name" value="Rv0428c-like_C"/>
</dbReference>
<keyword evidence="1" id="KW-0808">Transferase</keyword>
<evidence type="ECO:0000256" key="2">
    <source>
        <dbReference type="ARBA" id="ARBA00023315"/>
    </source>
</evidence>
<dbReference type="PROSITE" id="PS51186">
    <property type="entry name" value="GNAT"/>
    <property type="match status" value="1"/>
</dbReference>
<dbReference type="Pfam" id="PF24553">
    <property type="entry name" value="Rv0428c_C"/>
    <property type="match status" value="1"/>
</dbReference>
<evidence type="ECO:0000313" key="4">
    <source>
        <dbReference type="EMBL" id="MBP1961819.1"/>
    </source>
</evidence>
<dbReference type="RefSeq" id="WP_167054034.1">
    <property type="nucleotide sequence ID" value="NZ_JAAOZR010000006.1"/>
</dbReference>
<name>A0ABS4HT68_9BACL</name>
<dbReference type="EMBL" id="JAGGKV010000002">
    <property type="protein sequence ID" value="MBP1961819.1"/>
    <property type="molecule type" value="Genomic_DNA"/>
</dbReference>
<dbReference type="PANTHER" id="PTHR43420">
    <property type="entry name" value="ACETYLTRANSFERASE"/>
    <property type="match status" value="1"/>
</dbReference>
<sequence>MNDSLLFYNAIDTIASNTWPAETTAYIDNWQLRATRGITKRANSVLAIGEFPHSANWLPLIEQFYADKGLPAIFHISDASPSGLDGLLHAQGYAIDLPCLMMFASAQEAAAAAQQKLMSRDVAALSVEWVTEADEEWLDAFLMLEKYKENSKSDYKGICNRISETKGFVKIKKADRIIAVGTAVVQDEWAGFLNVVVSEEHRGQGVAYFLMHALTAWSIKHGAAQQYLQVVSTNTAAVSLYEKLGYQTKYGYHYRIKYDLRPLASS</sequence>
<keyword evidence="2" id="KW-0012">Acyltransferase</keyword>
<dbReference type="SUPFAM" id="SSF55729">
    <property type="entry name" value="Acyl-CoA N-acyltransferases (Nat)"/>
    <property type="match status" value="1"/>
</dbReference>
<accession>A0ABS4HT68</accession>
<proteinExistence type="predicted"/>
<protein>
    <submittedName>
        <fullName evidence="4">GNAT superfamily N-acetyltransferase</fullName>
    </submittedName>
</protein>
<evidence type="ECO:0000256" key="1">
    <source>
        <dbReference type="ARBA" id="ARBA00022679"/>
    </source>
</evidence>
<gene>
    <name evidence="4" type="ORF">J2Z65_001017</name>
</gene>
<evidence type="ECO:0000259" key="3">
    <source>
        <dbReference type="PROSITE" id="PS51186"/>
    </source>
</evidence>
<feature type="domain" description="N-acetyltransferase" evidence="3">
    <location>
        <begin position="127"/>
        <end position="264"/>
    </location>
</feature>